<feature type="region of interest" description="Disordered" evidence="1">
    <location>
        <begin position="1"/>
        <end position="24"/>
    </location>
</feature>
<sequence length="53" mass="5844">MSWASCSFVKPSKPHTSSSFIGPVAKTTSRQSQHAYQLTHMVLLRAPKSLITL</sequence>
<gene>
    <name evidence="2" type="ORF">FOPG_16326</name>
</gene>
<dbReference type="HOGENOM" id="CLU_3068761_0_0_1"/>
<protein>
    <submittedName>
        <fullName evidence="2">Uncharacterized protein</fullName>
    </submittedName>
</protein>
<organism evidence="2">
    <name type="scientific">Fusarium oxysporum f. sp. conglutinans race 2 54008</name>
    <dbReference type="NCBI Taxonomy" id="1089457"/>
    <lineage>
        <taxon>Eukaryota</taxon>
        <taxon>Fungi</taxon>
        <taxon>Dikarya</taxon>
        <taxon>Ascomycota</taxon>
        <taxon>Pezizomycotina</taxon>
        <taxon>Sordariomycetes</taxon>
        <taxon>Hypocreomycetidae</taxon>
        <taxon>Hypocreales</taxon>
        <taxon>Nectriaceae</taxon>
        <taxon>Fusarium</taxon>
        <taxon>Fusarium oxysporum species complex</taxon>
    </lineage>
</organism>
<reference evidence="2" key="1">
    <citation type="submission" date="2011-11" db="EMBL/GenBank/DDBJ databases">
        <title>The Genome Sequence of Fusarium oxysporum PHW808.</title>
        <authorList>
            <consortium name="The Broad Institute Genome Sequencing Platform"/>
            <person name="Ma L.-J."/>
            <person name="Gale L.R."/>
            <person name="Schwartz D.C."/>
            <person name="Zhou S."/>
            <person name="Corby-Kistler H."/>
            <person name="Young S.K."/>
            <person name="Zeng Q."/>
            <person name="Gargeya S."/>
            <person name="Fitzgerald M."/>
            <person name="Haas B."/>
            <person name="Abouelleil A."/>
            <person name="Alvarado L."/>
            <person name="Arachchi H.M."/>
            <person name="Berlin A."/>
            <person name="Brown A."/>
            <person name="Chapman S.B."/>
            <person name="Chen Z."/>
            <person name="Dunbar C."/>
            <person name="Freedman E."/>
            <person name="Gearin G."/>
            <person name="Goldberg J."/>
            <person name="Griggs A."/>
            <person name="Gujja S."/>
            <person name="Heiman D."/>
            <person name="Howarth C."/>
            <person name="Larson L."/>
            <person name="Lui A."/>
            <person name="MacDonald P.J.P."/>
            <person name="Montmayeur A."/>
            <person name="Murphy C."/>
            <person name="Neiman D."/>
            <person name="Pearson M."/>
            <person name="Priest M."/>
            <person name="Roberts A."/>
            <person name="Saif S."/>
            <person name="Shea T."/>
            <person name="Shenoy N."/>
            <person name="Sisk P."/>
            <person name="Stolte C."/>
            <person name="Sykes S."/>
            <person name="Wortman J."/>
            <person name="Nusbaum C."/>
            <person name="Birren B."/>
        </authorList>
    </citation>
    <scope>NUCLEOTIDE SEQUENCE [LARGE SCALE GENOMIC DNA]</scope>
    <source>
        <strain evidence="2">54008</strain>
    </source>
</reference>
<dbReference type="EMBL" id="KK033342">
    <property type="protein sequence ID" value="EXL67556.1"/>
    <property type="molecule type" value="Genomic_DNA"/>
</dbReference>
<reference evidence="2" key="2">
    <citation type="submission" date="2014-03" db="EMBL/GenBank/DDBJ databases">
        <title>The Genome Annotation of Fusarium oxysporum PHW808.</title>
        <authorList>
            <consortium name="The Broad Institute Genomics Platform"/>
            <person name="Ma L.-J."/>
            <person name="Corby-Kistler H."/>
            <person name="Broz K."/>
            <person name="Gale L.R."/>
            <person name="Jonkers W."/>
            <person name="O'Donnell K."/>
            <person name="Ploetz R."/>
            <person name="Steinberg C."/>
            <person name="Schwartz D.C."/>
            <person name="VanEtten H."/>
            <person name="Zhou S."/>
            <person name="Young S.K."/>
            <person name="Zeng Q."/>
            <person name="Gargeya S."/>
            <person name="Fitzgerald M."/>
            <person name="Abouelleil A."/>
            <person name="Alvarado L."/>
            <person name="Chapman S.B."/>
            <person name="Gainer-Dewar J."/>
            <person name="Goldberg J."/>
            <person name="Griggs A."/>
            <person name="Gujja S."/>
            <person name="Hansen M."/>
            <person name="Howarth C."/>
            <person name="Imamovic A."/>
            <person name="Ireland A."/>
            <person name="Larimer J."/>
            <person name="McCowan C."/>
            <person name="Murphy C."/>
            <person name="Pearson M."/>
            <person name="Poon T.W."/>
            <person name="Priest M."/>
            <person name="Roberts A."/>
            <person name="Saif S."/>
            <person name="Shea T."/>
            <person name="Sykes S."/>
            <person name="Wortman J."/>
            <person name="Nusbaum C."/>
            <person name="Birren B."/>
        </authorList>
    </citation>
    <scope>NUCLEOTIDE SEQUENCE</scope>
    <source>
        <strain evidence="2">54008</strain>
    </source>
</reference>
<accession>X0H6H1</accession>
<name>X0H6H1_FUSOX</name>
<dbReference type="AlphaFoldDB" id="X0H6H1"/>
<proteinExistence type="predicted"/>
<evidence type="ECO:0000313" key="2">
    <source>
        <dbReference type="EMBL" id="EXL67556.1"/>
    </source>
</evidence>
<feature type="compositionally biased region" description="Polar residues" evidence="1">
    <location>
        <begin position="14"/>
        <end position="24"/>
    </location>
</feature>
<evidence type="ECO:0000256" key="1">
    <source>
        <dbReference type="SAM" id="MobiDB-lite"/>
    </source>
</evidence>
<dbReference type="Proteomes" id="UP000030676">
    <property type="component" value="Unassembled WGS sequence"/>
</dbReference>